<comment type="caution">
    <text evidence="1">The sequence shown here is derived from an EMBL/GenBank/DDBJ whole genome shotgun (WGS) entry which is preliminary data.</text>
</comment>
<sequence>MDIDSRFHEEYSAPWMSINTNVLHLTRATGPCRCARHHAAISNSGTRKEERDLAKRGLPLQLLKHGVCLLMLLSANHLSQANEISKEQLVQGTLVMADDLISKSIAHLQNCDVQGFKTNDSEGYDRASTLRALDFGRNFIQEVNRTFFPL</sequence>
<evidence type="ECO:0000313" key="1">
    <source>
        <dbReference type="EMBL" id="GBO45835.1"/>
    </source>
</evidence>
<name>A0A4Y2X855_ARAVE</name>
<dbReference type="AlphaFoldDB" id="A0A4Y2X855"/>
<feature type="non-terminal residue" evidence="1">
    <location>
        <position position="150"/>
    </location>
</feature>
<keyword evidence="2" id="KW-1185">Reference proteome</keyword>
<reference evidence="1 2" key="1">
    <citation type="journal article" date="2019" name="Sci. Rep.">
        <title>Orb-weaving spider Araneus ventricosus genome elucidates the spidroin gene catalogue.</title>
        <authorList>
            <person name="Kono N."/>
            <person name="Nakamura H."/>
            <person name="Ohtoshi R."/>
            <person name="Moran D.A.P."/>
            <person name="Shinohara A."/>
            <person name="Yoshida Y."/>
            <person name="Fujiwara M."/>
            <person name="Mori M."/>
            <person name="Tomita M."/>
            <person name="Arakawa K."/>
        </authorList>
    </citation>
    <scope>NUCLEOTIDE SEQUENCE [LARGE SCALE GENOMIC DNA]</scope>
</reference>
<evidence type="ECO:0000313" key="2">
    <source>
        <dbReference type="Proteomes" id="UP000499080"/>
    </source>
</evidence>
<proteinExistence type="predicted"/>
<dbReference type="Proteomes" id="UP000499080">
    <property type="component" value="Unassembled WGS sequence"/>
</dbReference>
<gene>
    <name evidence="1" type="ORF">AVEN_69082_1</name>
</gene>
<organism evidence="1 2">
    <name type="scientific">Araneus ventricosus</name>
    <name type="common">Orbweaver spider</name>
    <name type="synonym">Epeira ventricosa</name>
    <dbReference type="NCBI Taxonomy" id="182803"/>
    <lineage>
        <taxon>Eukaryota</taxon>
        <taxon>Metazoa</taxon>
        <taxon>Ecdysozoa</taxon>
        <taxon>Arthropoda</taxon>
        <taxon>Chelicerata</taxon>
        <taxon>Arachnida</taxon>
        <taxon>Araneae</taxon>
        <taxon>Araneomorphae</taxon>
        <taxon>Entelegynae</taxon>
        <taxon>Araneoidea</taxon>
        <taxon>Araneidae</taxon>
        <taxon>Araneus</taxon>
    </lineage>
</organism>
<protein>
    <submittedName>
        <fullName evidence="1">Uncharacterized protein</fullName>
    </submittedName>
</protein>
<accession>A0A4Y2X855</accession>
<dbReference type="EMBL" id="BGPR01073150">
    <property type="protein sequence ID" value="GBO45835.1"/>
    <property type="molecule type" value="Genomic_DNA"/>
</dbReference>